<comment type="caution">
    <text evidence="1">The sequence shown here is derived from an EMBL/GenBank/DDBJ whole genome shotgun (WGS) entry which is preliminary data.</text>
</comment>
<sequence>MRITYDPTADAAYVMIADRIADGAAVQQLDPIVTPGGLGEVVLDFDAGGRLLGVEILNAREVLPGSVIDAALRHSSSDGQRTAED</sequence>
<reference evidence="1" key="1">
    <citation type="submission" date="2022-06" db="EMBL/GenBank/DDBJ databases">
        <title>Whole genome shotgun sequencing (WGS) of Rathayibacter sp. ZW T2_19, isolated from stored onions (Allium cepa).</title>
        <authorList>
            <person name="Stoll D.A."/>
            <person name="Huch M."/>
        </authorList>
    </citation>
    <scope>NUCLEOTIDE SEQUENCE</scope>
    <source>
        <strain evidence="1">ZW T2_19</strain>
    </source>
</reference>
<dbReference type="RefSeq" id="WP_251945828.1">
    <property type="nucleotide sequence ID" value="NZ_JAMRYM010000046.1"/>
</dbReference>
<accession>A0A9X2IUW0</accession>
<dbReference type="InterPro" id="IPR019270">
    <property type="entry name" value="DUF2283"/>
</dbReference>
<name>A0A9X2IUW0_9MICO</name>
<dbReference type="Pfam" id="PF10049">
    <property type="entry name" value="DUF2283"/>
    <property type="match status" value="1"/>
</dbReference>
<gene>
    <name evidence="1" type="ORF">NB037_11380</name>
</gene>
<dbReference type="EMBL" id="JAMRYM010000046">
    <property type="protein sequence ID" value="MCM6763019.1"/>
    <property type="molecule type" value="Genomic_DNA"/>
</dbReference>
<protein>
    <submittedName>
        <fullName evidence="1">DUF2283 domain-containing protein</fullName>
    </submittedName>
</protein>
<evidence type="ECO:0000313" key="2">
    <source>
        <dbReference type="Proteomes" id="UP001155240"/>
    </source>
</evidence>
<proteinExistence type="predicted"/>
<dbReference type="AlphaFoldDB" id="A0A9X2IUW0"/>
<organism evidence="1 2">
    <name type="scientific">Rathayibacter rubneri</name>
    <dbReference type="NCBI Taxonomy" id="2950106"/>
    <lineage>
        <taxon>Bacteria</taxon>
        <taxon>Bacillati</taxon>
        <taxon>Actinomycetota</taxon>
        <taxon>Actinomycetes</taxon>
        <taxon>Micrococcales</taxon>
        <taxon>Microbacteriaceae</taxon>
        <taxon>Rathayibacter</taxon>
    </lineage>
</organism>
<evidence type="ECO:0000313" key="1">
    <source>
        <dbReference type="EMBL" id="MCM6763019.1"/>
    </source>
</evidence>
<keyword evidence="2" id="KW-1185">Reference proteome</keyword>
<dbReference type="Proteomes" id="UP001155240">
    <property type="component" value="Unassembled WGS sequence"/>
</dbReference>